<dbReference type="InterPro" id="IPR020579">
    <property type="entry name" value="Exonuc_VII_lsu_C"/>
</dbReference>
<dbReference type="AlphaFoldDB" id="A0A090SQG6"/>
<evidence type="ECO:0000259" key="1">
    <source>
        <dbReference type="Pfam" id="PF02601"/>
    </source>
</evidence>
<gene>
    <name evidence="2" type="ORF">JCM19235_1449</name>
</gene>
<organism evidence="2 3">
    <name type="scientific">Vibrio maritimus</name>
    <dbReference type="NCBI Taxonomy" id="990268"/>
    <lineage>
        <taxon>Bacteria</taxon>
        <taxon>Pseudomonadati</taxon>
        <taxon>Pseudomonadota</taxon>
        <taxon>Gammaproteobacteria</taxon>
        <taxon>Vibrionales</taxon>
        <taxon>Vibrionaceae</taxon>
        <taxon>Vibrio</taxon>
    </lineage>
</organism>
<dbReference type="STRING" id="990268.JCM19235_1449"/>
<evidence type="ECO:0000313" key="2">
    <source>
        <dbReference type="EMBL" id="GAL21627.1"/>
    </source>
</evidence>
<reference evidence="2 3" key="2">
    <citation type="submission" date="2014-09" db="EMBL/GenBank/DDBJ databases">
        <authorList>
            <consortium name="NBRP consortium"/>
            <person name="Sawabe T."/>
            <person name="Meirelles P."/>
            <person name="Nakanishi M."/>
            <person name="Sayaka M."/>
            <person name="Hattori M."/>
            <person name="Ohkuma M."/>
        </authorList>
    </citation>
    <scope>NUCLEOTIDE SEQUENCE [LARGE SCALE GENOMIC DNA]</scope>
    <source>
        <strain evidence="3">JCM19235</strain>
    </source>
</reference>
<dbReference type="Proteomes" id="UP000029228">
    <property type="component" value="Unassembled WGS sequence"/>
</dbReference>
<keyword evidence="2" id="KW-0378">Hydrolase</keyword>
<keyword evidence="3" id="KW-1185">Reference proteome</keyword>
<dbReference type="GO" id="GO:0008855">
    <property type="term" value="F:exodeoxyribonuclease VII activity"/>
    <property type="evidence" value="ECO:0007669"/>
    <property type="project" value="UniProtKB-EC"/>
</dbReference>
<name>A0A090SQG6_9VIBR</name>
<accession>A0A090SQG6</accession>
<proteinExistence type="predicted"/>
<dbReference type="EMBL" id="BBMR01000009">
    <property type="protein sequence ID" value="GAL21627.1"/>
    <property type="molecule type" value="Genomic_DNA"/>
</dbReference>
<dbReference type="Pfam" id="PF02601">
    <property type="entry name" value="Exonuc_VII_L"/>
    <property type="match status" value="1"/>
</dbReference>
<protein>
    <submittedName>
        <fullName evidence="2">Exodeoxyribonuclease VII large subunit</fullName>
        <ecNumber evidence="2">3.1.11.6</ecNumber>
    </submittedName>
</protein>
<evidence type="ECO:0000313" key="3">
    <source>
        <dbReference type="Proteomes" id="UP000029228"/>
    </source>
</evidence>
<reference evidence="2 3" key="1">
    <citation type="submission" date="2014-09" db="EMBL/GenBank/DDBJ databases">
        <title>Vibrio maritimus JCM 19235. (C45) whole genome shotgun sequence.</title>
        <authorList>
            <person name="Sawabe T."/>
            <person name="Meirelles P."/>
            <person name="Nakanishi M."/>
            <person name="Sayaka M."/>
            <person name="Hattori M."/>
            <person name="Ohkuma M."/>
        </authorList>
    </citation>
    <scope>NUCLEOTIDE SEQUENCE [LARGE SCALE GENOMIC DNA]</scope>
    <source>
        <strain evidence="3">JCM19235</strain>
    </source>
</reference>
<sequence>MGRGGGSLEDLWCFNHEIVARTIALAKFQSLVRSGMKSTSP</sequence>
<comment type="caution">
    <text evidence="2">The sequence shown here is derived from an EMBL/GenBank/DDBJ whole genome shotgun (WGS) entry which is preliminary data.</text>
</comment>
<dbReference type="EC" id="3.1.11.6" evidence="2"/>
<feature type="domain" description="Exonuclease VII large subunit C-terminal" evidence="1">
    <location>
        <begin position="2"/>
        <end position="26"/>
    </location>
</feature>